<keyword evidence="3" id="KW-1185">Reference proteome</keyword>
<proteinExistence type="predicted"/>
<gene>
    <name evidence="2" type="ORF">WJU16_23185</name>
</gene>
<protein>
    <submittedName>
        <fullName evidence="2">Uncharacterized protein</fullName>
    </submittedName>
</protein>
<evidence type="ECO:0000256" key="1">
    <source>
        <dbReference type="SAM" id="Phobius"/>
    </source>
</evidence>
<dbReference type="RefSeq" id="WP_341835736.1">
    <property type="nucleotide sequence ID" value="NZ_CP149822.1"/>
</dbReference>
<dbReference type="Proteomes" id="UP001485459">
    <property type="component" value="Chromosome"/>
</dbReference>
<name>A0ABZ2YPN1_9BACT</name>
<keyword evidence="1" id="KW-0472">Membrane</keyword>
<evidence type="ECO:0000313" key="3">
    <source>
        <dbReference type="Proteomes" id="UP001485459"/>
    </source>
</evidence>
<evidence type="ECO:0000313" key="2">
    <source>
        <dbReference type="EMBL" id="WZN40871.1"/>
    </source>
</evidence>
<organism evidence="2 3">
    <name type="scientific">Chitinophaga pollutisoli</name>
    <dbReference type="NCBI Taxonomy" id="3133966"/>
    <lineage>
        <taxon>Bacteria</taxon>
        <taxon>Pseudomonadati</taxon>
        <taxon>Bacteroidota</taxon>
        <taxon>Chitinophagia</taxon>
        <taxon>Chitinophagales</taxon>
        <taxon>Chitinophagaceae</taxon>
        <taxon>Chitinophaga</taxon>
    </lineage>
</organism>
<reference evidence="3" key="1">
    <citation type="submission" date="2024-03" db="EMBL/GenBank/DDBJ databases">
        <title>Chitinophaga horti sp. nov., isolated from garden soil.</title>
        <authorList>
            <person name="Lee D.S."/>
            <person name="Han D.M."/>
            <person name="Baek J.H."/>
            <person name="Choi D.G."/>
            <person name="Jeon J.H."/>
            <person name="Jeon C.O."/>
        </authorList>
    </citation>
    <scope>NUCLEOTIDE SEQUENCE [LARGE SCALE GENOMIC DNA]</scope>
    <source>
        <strain evidence="3">GPA1</strain>
    </source>
</reference>
<dbReference type="EMBL" id="CP149822">
    <property type="protein sequence ID" value="WZN40871.1"/>
    <property type="molecule type" value="Genomic_DNA"/>
</dbReference>
<keyword evidence="1" id="KW-1133">Transmembrane helix</keyword>
<sequence length="81" mass="9309">MVITYASDRYGSQELGHLRFLPMTGWGLAVALEFTISIWFSRQIFRLVGEITRDVRVILPAWKKTDGQSVKTMYFDANPNP</sequence>
<feature type="transmembrane region" description="Helical" evidence="1">
    <location>
        <begin position="20"/>
        <end position="40"/>
    </location>
</feature>
<keyword evidence="1" id="KW-0812">Transmembrane</keyword>
<accession>A0ABZ2YPN1</accession>